<sequence>MKQTSNYRLGEPRFAGKLYILFFLVIFSPLWLFDFSGF</sequence>
<dbReference type="EMBL" id="JAQIZT010000010">
    <property type="protein sequence ID" value="KAJ6982099.1"/>
    <property type="molecule type" value="Genomic_DNA"/>
</dbReference>
<evidence type="ECO:0000313" key="3">
    <source>
        <dbReference type="Proteomes" id="UP001164929"/>
    </source>
</evidence>
<gene>
    <name evidence="2" type="ORF">NC653_025265</name>
</gene>
<proteinExistence type="predicted"/>
<organism evidence="2 3">
    <name type="scientific">Populus alba x Populus x berolinensis</name>
    <dbReference type="NCBI Taxonomy" id="444605"/>
    <lineage>
        <taxon>Eukaryota</taxon>
        <taxon>Viridiplantae</taxon>
        <taxon>Streptophyta</taxon>
        <taxon>Embryophyta</taxon>
        <taxon>Tracheophyta</taxon>
        <taxon>Spermatophyta</taxon>
        <taxon>Magnoliopsida</taxon>
        <taxon>eudicotyledons</taxon>
        <taxon>Gunneridae</taxon>
        <taxon>Pentapetalae</taxon>
        <taxon>rosids</taxon>
        <taxon>fabids</taxon>
        <taxon>Malpighiales</taxon>
        <taxon>Salicaceae</taxon>
        <taxon>Saliceae</taxon>
        <taxon>Populus</taxon>
    </lineage>
</organism>
<name>A0AAD6MAU7_9ROSI</name>
<dbReference type="AlphaFoldDB" id="A0AAD6MAU7"/>
<keyword evidence="1" id="KW-0472">Membrane</keyword>
<keyword evidence="1" id="KW-0812">Transmembrane</keyword>
<dbReference type="Proteomes" id="UP001164929">
    <property type="component" value="Chromosome 10"/>
</dbReference>
<keyword evidence="3" id="KW-1185">Reference proteome</keyword>
<keyword evidence="1" id="KW-1133">Transmembrane helix</keyword>
<comment type="caution">
    <text evidence="2">The sequence shown here is derived from an EMBL/GenBank/DDBJ whole genome shotgun (WGS) entry which is preliminary data.</text>
</comment>
<evidence type="ECO:0000313" key="2">
    <source>
        <dbReference type="EMBL" id="KAJ6982099.1"/>
    </source>
</evidence>
<accession>A0AAD6MAU7</accession>
<feature type="transmembrane region" description="Helical" evidence="1">
    <location>
        <begin position="14"/>
        <end position="33"/>
    </location>
</feature>
<evidence type="ECO:0000256" key="1">
    <source>
        <dbReference type="SAM" id="Phobius"/>
    </source>
</evidence>
<protein>
    <submittedName>
        <fullName evidence="2">Uncharacterized protein</fullName>
    </submittedName>
</protein>
<reference evidence="2" key="1">
    <citation type="journal article" date="2023" name="Mol. Ecol. Resour.">
        <title>Chromosome-level genome assembly of a triploid poplar Populus alba 'Berolinensis'.</title>
        <authorList>
            <person name="Chen S."/>
            <person name="Yu Y."/>
            <person name="Wang X."/>
            <person name="Wang S."/>
            <person name="Zhang T."/>
            <person name="Zhou Y."/>
            <person name="He R."/>
            <person name="Meng N."/>
            <person name="Wang Y."/>
            <person name="Liu W."/>
            <person name="Liu Z."/>
            <person name="Liu J."/>
            <person name="Guo Q."/>
            <person name="Huang H."/>
            <person name="Sederoff R.R."/>
            <person name="Wang G."/>
            <person name="Qu G."/>
            <person name="Chen S."/>
        </authorList>
    </citation>
    <scope>NUCLEOTIDE SEQUENCE</scope>
    <source>
        <strain evidence="2">SC-2020</strain>
    </source>
</reference>